<evidence type="ECO:0000313" key="3">
    <source>
        <dbReference type="Proteomes" id="UP001465755"/>
    </source>
</evidence>
<feature type="region of interest" description="Disordered" evidence="1">
    <location>
        <begin position="33"/>
        <end position="71"/>
    </location>
</feature>
<reference evidence="2 3" key="1">
    <citation type="journal article" date="2024" name="Nat. Commun.">
        <title>Phylogenomics reveals the evolutionary origins of lichenization in chlorophyte algae.</title>
        <authorList>
            <person name="Puginier C."/>
            <person name="Libourel C."/>
            <person name="Otte J."/>
            <person name="Skaloud P."/>
            <person name="Haon M."/>
            <person name="Grisel S."/>
            <person name="Petersen M."/>
            <person name="Berrin J.G."/>
            <person name="Delaux P.M."/>
            <person name="Dal Grande F."/>
            <person name="Keller J."/>
        </authorList>
    </citation>
    <scope>NUCLEOTIDE SEQUENCE [LARGE SCALE GENOMIC DNA]</scope>
    <source>
        <strain evidence="2 3">SAG 2036</strain>
    </source>
</reference>
<dbReference type="AlphaFoldDB" id="A0AAW1NJA2"/>
<comment type="caution">
    <text evidence="2">The sequence shown here is derived from an EMBL/GenBank/DDBJ whole genome shotgun (WGS) entry which is preliminary data.</text>
</comment>
<gene>
    <name evidence="2" type="ORF">WJX73_002794</name>
</gene>
<dbReference type="Proteomes" id="UP001465755">
    <property type="component" value="Unassembled WGS sequence"/>
</dbReference>
<sequence>MSGASLSPRLLDTRELQQIFSWQVPPLLSQSVHVPIRPGAPHHPNSPPTNANLKAADVIPPHPGHFPTGQPPPYPFPPPFLLAFVRPSLSPTCCSLNSFRPAPSL</sequence>
<keyword evidence="3" id="KW-1185">Reference proteome</keyword>
<protein>
    <submittedName>
        <fullName evidence="2">Uncharacterized protein</fullName>
    </submittedName>
</protein>
<evidence type="ECO:0000256" key="1">
    <source>
        <dbReference type="SAM" id="MobiDB-lite"/>
    </source>
</evidence>
<organism evidence="2 3">
    <name type="scientific">Symbiochloris irregularis</name>
    <dbReference type="NCBI Taxonomy" id="706552"/>
    <lineage>
        <taxon>Eukaryota</taxon>
        <taxon>Viridiplantae</taxon>
        <taxon>Chlorophyta</taxon>
        <taxon>core chlorophytes</taxon>
        <taxon>Trebouxiophyceae</taxon>
        <taxon>Trebouxiales</taxon>
        <taxon>Trebouxiaceae</taxon>
        <taxon>Symbiochloris</taxon>
    </lineage>
</organism>
<name>A0AAW1NJA2_9CHLO</name>
<dbReference type="EMBL" id="JALJOQ010000228">
    <property type="protein sequence ID" value="KAK9788315.1"/>
    <property type="molecule type" value="Genomic_DNA"/>
</dbReference>
<proteinExistence type="predicted"/>
<evidence type="ECO:0000313" key="2">
    <source>
        <dbReference type="EMBL" id="KAK9788315.1"/>
    </source>
</evidence>
<accession>A0AAW1NJA2</accession>
<feature type="compositionally biased region" description="Pro residues" evidence="1">
    <location>
        <begin position="60"/>
        <end position="71"/>
    </location>
</feature>